<dbReference type="Proteomes" id="UP000326939">
    <property type="component" value="Chromosome 19"/>
</dbReference>
<keyword evidence="7" id="KW-1133">Transmembrane helix</keyword>
<dbReference type="Pfam" id="PF02900">
    <property type="entry name" value="LigB"/>
    <property type="match status" value="1"/>
</dbReference>
<feature type="transmembrane region" description="Helical" evidence="7">
    <location>
        <begin position="87"/>
        <end position="106"/>
    </location>
</feature>
<dbReference type="SUPFAM" id="SSF53213">
    <property type="entry name" value="LigB-like"/>
    <property type="match status" value="2"/>
</dbReference>
<keyword evidence="7" id="KW-0472">Membrane</keyword>
<dbReference type="EMBL" id="VDCV01000019">
    <property type="protein sequence ID" value="KAB5511872.1"/>
    <property type="molecule type" value="Genomic_DNA"/>
</dbReference>
<dbReference type="PANTHER" id="PTHR30096:SF0">
    <property type="entry name" value="4,5-DOPA DIOXYGENASE EXTRADIOL-LIKE PROTEIN"/>
    <property type="match status" value="1"/>
</dbReference>
<dbReference type="AlphaFoldDB" id="A0A5N5IZC9"/>
<organism evidence="9 10">
    <name type="scientific">Salix brachista</name>
    <dbReference type="NCBI Taxonomy" id="2182728"/>
    <lineage>
        <taxon>Eukaryota</taxon>
        <taxon>Viridiplantae</taxon>
        <taxon>Streptophyta</taxon>
        <taxon>Embryophyta</taxon>
        <taxon>Tracheophyta</taxon>
        <taxon>Spermatophyta</taxon>
        <taxon>Magnoliopsida</taxon>
        <taxon>eudicotyledons</taxon>
        <taxon>Gunneridae</taxon>
        <taxon>Pentapetalae</taxon>
        <taxon>rosids</taxon>
        <taxon>fabids</taxon>
        <taxon>Malpighiales</taxon>
        <taxon>Salicaceae</taxon>
        <taxon>Saliceae</taxon>
        <taxon>Salix</taxon>
    </lineage>
</organism>
<keyword evidence="3" id="KW-0479">Metal-binding</keyword>
<evidence type="ECO:0000256" key="1">
    <source>
        <dbReference type="ARBA" id="ARBA00001947"/>
    </source>
</evidence>
<evidence type="ECO:0000256" key="4">
    <source>
        <dbReference type="ARBA" id="ARBA00022833"/>
    </source>
</evidence>
<keyword evidence="6" id="KW-0560">Oxidoreductase</keyword>
<keyword evidence="7" id="KW-0812">Transmembrane</keyword>
<keyword evidence="5" id="KW-0223">Dioxygenase</keyword>
<reference evidence="10" key="1">
    <citation type="journal article" date="2019" name="Gigascience">
        <title>De novo genome assembly of the endangered Acer yangbiense, a plant species with extremely small populations endemic to Yunnan Province, China.</title>
        <authorList>
            <person name="Yang J."/>
            <person name="Wariss H.M."/>
            <person name="Tao L."/>
            <person name="Zhang R."/>
            <person name="Yun Q."/>
            <person name="Hollingsworth P."/>
            <person name="Dao Z."/>
            <person name="Luo G."/>
            <person name="Guo H."/>
            <person name="Ma Y."/>
            <person name="Sun W."/>
        </authorList>
    </citation>
    <scope>NUCLEOTIDE SEQUENCE [LARGE SCALE GENOMIC DNA]</scope>
    <source>
        <strain evidence="10">cv. br00</strain>
    </source>
</reference>
<protein>
    <recommendedName>
        <fullName evidence="8">Extradiol ring-cleavage dioxygenase class III enzyme subunit B domain-containing protein</fullName>
    </recommendedName>
</protein>
<comment type="caution">
    <text evidence="9">The sequence shown here is derived from an EMBL/GenBank/DDBJ whole genome shotgun (WGS) entry which is preliminary data.</text>
</comment>
<evidence type="ECO:0000259" key="8">
    <source>
        <dbReference type="Pfam" id="PF02900"/>
    </source>
</evidence>
<accession>A0A5N5IZC9</accession>
<evidence type="ECO:0000256" key="7">
    <source>
        <dbReference type="SAM" id="Phobius"/>
    </source>
</evidence>
<dbReference type="PANTHER" id="PTHR30096">
    <property type="entry name" value="4,5-DOPA DIOXYGENASE EXTRADIOL-LIKE PROTEIN"/>
    <property type="match status" value="1"/>
</dbReference>
<feature type="domain" description="Extradiol ring-cleavage dioxygenase class III enzyme subunit B" evidence="8">
    <location>
        <begin position="277"/>
        <end position="462"/>
    </location>
</feature>
<dbReference type="GO" id="GO:0016702">
    <property type="term" value="F:oxidoreductase activity, acting on single donors with incorporation of molecular oxygen, incorporation of two atoms of oxygen"/>
    <property type="evidence" value="ECO:0007669"/>
    <property type="project" value="UniProtKB-ARBA"/>
</dbReference>
<gene>
    <name evidence="9" type="ORF">DKX38_028900</name>
</gene>
<keyword evidence="10" id="KW-1185">Reference proteome</keyword>
<dbReference type="GO" id="GO:0008270">
    <property type="term" value="F:zinc ion binding"/>
    <property type="evidence" value="ECO:0007669"/>
    <property type="project" value="InterPro"/>
</dbReference>
<dbReference type="InterPro" id="IPR014436">
    <property type="entry name" value="Extradiol_dOase_DODA"/>
</dbReference>
<evidence type="ECO:0000256" key="6">
    <source>
        <dbReference type="ARBA" id="ARBA00023002"/>
    </source>
</evidence>
<sequence length="466" mass="53214">MADSNIDRLWNHVEQMDYGGNRTERTIRQRRKRIESVEEIEAPDELKKLEGSKYRDMVDFLKSGWTLLMTNLILEIASAVFDQLGYAFVGMVLAFVALLLSTADLIHMARKERMSLLPSFRRPSTRTLAPGKPVGTIVEYFGWVGAVWQCFYSTVEYAYALCERGMMDTVYISHGSPMMAIDESIPARKFLKTWQQIFKERPKAILVISGHWDTKEPTVNVVNRNETIYDFYGFPKSMYKWTVVVNLLKFSYIEEFNLGLESLADDRLFLPDSTVTWRHLKYTPPGAPLLAKRVKELLMENGFKRVHEDKTRGVDHGAWVPLMLMYPEADIPVCQLSVQTDRDGTYHYNLGKALAPLREEGILIMGSGATTHNLGTMQPSGSPVPSWALQFDTWLKNALLEGRYEDVNHYDSRAPYGKMAHPWPDHFYPLHVAMGAAGENAKAKLVHHSWDHGTLSYASYQFTAPK</sequence>
<proteinExistence type="inferred from homology"/>
<evidence type="ECO:0000256" key="5">
    <source>
        <dbReference type="ARBA" id="ARBA00022964"/>
    </source>
</evidence>
<dbReference type="GO" id="GO:0008198">
    <property type="term" value="F:ferrous iron binding"/>
    <property type="evidence" value="ECO:0007669"/>
    <property type="project" value="InterPro"/>
</dbReference>
<evidence type="ECO:0000256" key="2">
    <source>
        <dbReference type="ARBA" id="ARBA00007581"/>
    </source>
</evidence>
<evidence type="ECO:0000256" key="3">
    <source>
        <dbReference type="ARBA" id="ARBA00022723"/>
    </source>
</evidence>
<name>A0A5N5IZC9_9ROSI</name>
<dbReference type="Gene3D" id="3.40.830.10">
    <property type="entry name" value="LigB-like"/>
    <property type="match status" value="2"/>
</dbReference>
<comment type="similarity">
    <text evidence="2">Belongs to the DODA-type extradiol aromatic ring-opening dioxygenase family.</text>
</comment>
<keyword evidence="4" id="KW-0862">Zinc</keyword>
<dbReference type="CDD" id="cd07363">
    <property type="entry name" value="45_DOPA_Dioxygenase"/>
    <property type="match status" value="1"/>
</dbReference>
<comment type="cofactor">
    <cofactor evidence="1">
        <name>Zn(2+)</name>
        <dbReference type="ChEBI" id="CHEBI:29105"/>
    </cofactor>
</comment>
<evidence type="ECO:0000313" key="10">
    <source>
        <dbReference type="Proteomes" id="UP000326939"/>
    </source>
</evidence>
<evidence type="ECO:0000313" key="9">
    <source>
        <dbReference type="EMBL" id="KAB5511872.1"/>
    </source>
</evidence>
<dbReference type="InterPro" id="IPR004183">
    <property type="entry name" value="Xdiol_dOase_suB"/>
</dbReference>